<dbReference type="EMBL" id="JJQI01000036">
    <property type="protein sequence ID" value="KKH41064.1"/>
    <property type="molecule type" value="Genomic_DNA"/>
</dbReference>
<dbReference type="RefSeq" id="WP_048039941.1">
    <property type="nucleotide sequence ID" value="NZ_CP029709.1"/>
</dbReference>
<evidence type="ECO:0000313" key="9">
    <source>
        <dbReference type="EMBL" id="KKH53402.1"/>
    </source>
</evidence>
<evidence type="ECO:0000313" key="12">
    <source>
        <dbReference type="Proteomes" id="UP000034001"/>
    </source>
</evidence>
<evidence type="ECO:0000256" key="1">
    <source>
        <dbReference type="SAM" id="Phobius"/>
    </source>
</evidence>
<dbReference type="Proteomes" id="UP000034259">
    <property type="component" value="Unassembled WGS sequence"/>
</dbReference>
<keyword evidence="1" id="KW-0472">Membrane</keyword>
<dbReference type="Proteomes" id="UP000034227">
    <property type="component" value="Unassembled WGS sequence"/>
</dbReference>
<dbReference type="Proteomes" id="UP000034001">
    <property type="component" value="Unassembled WGS sequence"/>
</dbReference>
<dbReference type="Proteomes" id="UP000034672">
    <property type="component" value="Unassembled WGS sequence"/>
</dbReference>
<evidence type="ECO:0000313" key="10">
    <source>
        <dbReference type="EMBL" id="KKH55953.1"/>
    </source>
</evidence>
<dbReference type="EMBL" id="JJPA01000085">
    <property type="protein sequence ID" value="KKG34669.1"/>
    <property type="molecule type" value="Genomic_DNA"/>
</dbReference>
<evidence type="ECO:0000313" key="14">
    <source>
        <dbReference type="Proteomes" id="UP000034259"/>
    </source>
</evidence>
<dbReference type="EMBL" id="JJQD01000058">
    <property type="protein sequence ID" value="KKH30478.1"/>
    <property type="molecule type" value="Genomic_DNA"/>
</dbReference>
<dbReference type="Proteomes" id="UP000034450">
    <property type="component" value="Unassembled WGS sequence"/>
</dbReference>
<dbReference type="Proteomes" id="UP000034399">
    <property type="component" value="Unassembled WGS sequence"/>
</dbReference>
<dbReference type="PATRIC" id="fig|2209.43.peg.595"/>
<feature type="transmembrane region" description="Helical" evidence="1">
    <location>
        <begin position="36"/>
        <end position="55"/>
    </location>
</feature>
<accession>A0A0F8EX56</accession>
<evidence type="ECO:0000313" key="2">
    <source>
        <dbReference type="EMBL" id="KKG34669.1"/>
    </source>
</evidence>
<evidence type="ECO:0000313" key="20">
    <source>
        <dbReference type="Proteomes" id="UP000300067"/>
    </source>
</evidence>
<dbReference type="EMBL" id="JJQF01000059">
    <property type="protein sequence ID" value="KKH31582.1"/>
    <property type="molecule type" value="Genomic_DNA"/>
</dbReference>
<organism evidence="2 17">
    <name type="scientific">Methanosarcina mazei</name>
    <name type="common">Methanosarcina frisia</name>
    <dbReference type="NCBI Taxonomy" id="2209"/>
    <lineage>
        <taxon>Archaea</taxon>
        <taxon>Methanobacteriati</taxon>
        <taxon>Methanobacteriota</taxon>
        <taxon>Stenosarchaea group</taxon>
        <taxon>Methanomicrobia</taxon>
        <taxon>Methanosarcinales</taxon>
        <taxon>Methanosarcinaceae</taxon>
        <taxon>Methanosarcina</taxon>
    </lineage>
</organism>
<evidence type="ECO:0000313" key="3">
    <source>
        <dbReference type="EMBL" id="KKG36574.1"/>
    </source>
</evidence>
<feature type="transmembrane region" description="Helical" evidence="1">
    <location>
        <begin position="12"/>
        <end position="30"/>
    </location>
</feature>
<reference evidence="12 13" key="1">
    <citation type="journal article" date="2015" name="ISME J.">
        <title>Genomic and phenotypic differentiation among Methanosarcina mazei populations from Columbia River sediment.</title>
        <authorList>
            <person name="Youngblut N.D."/>
            <person name="Wirth J.S."/>
            <person name="Henriksen J.R."/>
            <person name="Smith M."/>
            <person name="Simon H."/>
            <person name="Metcalf W.W."/>
            <person name="Whitaker R.J."/>
        </authorList>
    </citation>
    <scope>NUCLEOTIDE SEQUENCE [LARGE SCALE GENOMIC DNA]</scope>
    <source>
        <strain evidence="6 13">1.F.A.2.8</strain>
        <strain evidence="7 16">1.H.A.0.1</strain>
        <strain evidence="8 19">1.H.A.1A.4</strain>
        <strain evidence="9 14">1.H.A.2.1</strain>
        <strain evidence="10 18">1.H.A.2.6</strain>
        <strain evidence="2 17">3.F.A.1A.1</strain>
        <strain evidence="3 15">3.F.A.1B.1</strain>
        <strain evidence="4">3.H.A.1A.1</strain>
        <strain evidence="5 12">3.H.A.2.1</strain>
    </source>
</reference>
<gene>
    <name evidence="11" type="ORF">DKM28_15915</name>
    <name evidence="3" type="ORF">DU30_14890</name>
    <name evidence="7" type="ORF">DU37_13660</name>
    <name evidence="4" type="ORF">DU43_04515</name>
    <name evidence="2" type="ORF">DU52_13805</name>
    <name evidence="6" type="ORF">DU58_06215</name>
    <name evidence="5" type="ORF">DU63_02845</name>
    <name evidence="8" type="ORF">DU71_08220</name>
    <name evidence="9" type="ORF">DU72_12540</name>
    <name evidence="10" type="ORF">DU74_16050</name>
</gene>
<proteinExistence type="predicted"/>
<reference evidence="11 20" key="2">
    <citation type="submission" date="2018-05" db="EMBL/GenBank/DDBJ databases">
        <title>Methanosarcina gilichinskyana sp. nov., a novel methanogenic archaeon isolated from Holocene permafrost, North East Russia.</title>
        <authorList>
            <person name="Oshurkova V."/>
            <person name="Meer M."/>
            <person name="Bochkareva O."/>
            <person name="Shcherbakova V."/>
        </authorList>
    </citation>
    <scope>NUCLEOTIDE SEQUENCE [LARGE SCALE GENOMIC DNA]</scope>
    <source>
        <strain evidence="11 20">JL01</strain>
    </source>
</reference>
<dbReference type="GeneID" id="24852020"/>
<dbReference type="AlphaFoldDB" id="A0A0F8EX56"/>
<evidence type="ECO:0000313" key="18">
    <source>
        <dbReference type="Proteomes" id="UP000034450"/>
    </source>
</evidence>
<evidence type="ECO:0000313" key="8">
    <source>
        <dbReference type="EMBL" id="KKH41064.1"/>
    </source>
</evidence>
<dbReference type="EMBL" id="JJPO01000102">
    <property type="protein sequence ID" value="KKG72117.1"/>
    <property type="molecule type" value="Genomic_DNA"/>
</dbReference>
<dbReference type="Proteomes" id="UP000300067">
    <property type="component" value="Chromosome"/>
</dbReference>
<name>A0A0F8EX56_METMZ</name>
<evidence type="ECO:0000313" key="7">
    <source>
        <dbReference type="EMBL" id="KKH31582.1"/>
    </source>
</evidence>
<evidence type="ECO:0000313" key="16">
    <source>
        <dbReference type="Proteomes" id="UP000034338"/>
    </source>
</evidence>
<keyword evidence="1" id="KW-0812">Transmembrane</keyword>
<evidence type="ECO:0000313" key="13">
    <source>
        <dbReference type="Proteomes" id="UP000034227"/>
    </source>
</evidence>
<evidence type="ECO:0000313" key="19">
    <source>
        <dbReference type="Proteomes" id="UP000034672"/>
    </source>
</evidence>
<dbReference type="EMBL" id="CP029709">
    <property type="protein sequence ID" value="QCR17292.1"/>
    <property type="molecule type" value="Genomic_DNA"/>
</dbReference>
<evidence type="ECO:0000313" key="15">
    <source>
        <dbReference type="Proteomes" id="UP000034298"/>
    </source>
</evidence>
<evidence type="ECO:0000313" key="6">
    <source>
        <dbReference type="EMBL" id="KKH30478.1"/>
    </source>
</evidence>
<dbReference type="EMBL" id="JJPC01000036">
    <property type="protein sequence ID" value="KKG36574.1"/>
    <property type="molecule type" value="Genomic_DNA"/>
</dbReference>
<dbReference type="EMBL" id="JJPM01000256">
    <property type="protein sequence ID" value="KKG70584.1"/>
    <property type="molecule type" value="Genomic_DNA"/>
</dbReference>
<evidence type="ECO:0000313" key="17">
    <source>
        <dbReference type="Proteomes" id="UP000034399"/>
    </source>
</evidence>
<dbReference type="Proteomes" id="UP000034338">
    <property type="component" value="Unassembled WGS sequence"/>
</dbReference>
<evidence type="ECO:0000313" key="5">
    <source>
        <dbReference type="EMBL" id="KKG72117.1"/>
    </source>
</evidence>
<protein>
    <submittedName>
        <fullName evidence="2">Uncharacterized protein</fullName>
    </submittedName>
</protein>
<evidence type="ECO:0000313" key="11">
    <source>
        <dbReference type="EMBL" id="QCR17292.1"/>
    </source>
</evidence>
<evidence type="ECO:0000313" key="4">
    <source>
        <dbReference type="EMBL" id="KKG70584.1"/>
    </source>
</evidence>
<dbReference type="Proteomes" id="UP000034298">
    <property type="component" value="Unassembled WGS sequence"/>
</dbReference>
<sequence length="69" mass="7843">MIYMERPPMKEQLLHFITAVIVCALLGYLSHDLMNGIQTGIFIGIGFVIGINLIGKRRNQRDQKEIEGK</sequence>
<dbReference type="EMBL" id="JJQK01000079">
    <property type="protein sequence ID" value="KKH53402.1"/>
    <property type="molecule type" value="Genomic_DNA"/>
</dbReference>
<dbReference type="EMBL" id="JJQN01000164">
    <property type="protein sequence ID" value="KKH55953.1"/>
    <property type="molecule type" value="Genomic_DNA"/>
</dbReference>
<keyword evidence="1" id="KW-1133">Transmembrane helix</keyword>